<evidence type="ECO:0000256" key="3">
    <source>
        <dbReference type="ARBA" id="ARBA00011209"/>
    </source>
</evidence>
<sequence>MKISEQWLREWVNPELSTEDLAHQITMAGLEVDAIEPVAGSFSGVVVAEIISAEQHPDADKLRVCAVNAGDETVQIVCGAPNARAGLKAPLAKVGAVLPGDFKIKKAKLRGAESFGMLCAEQELGLSDASDGLMELPADAPVGGDIREFLQLDDNLIEIGLTPNRADCLGVRGIAREVGLLNGLAVTEPAIAEVPASHDDTLTVELQAAAHCPRYLGRVVRNVDLSRPSPLWLQEKLRRCGIRSIDAAVDITNYVLLELGQPMHAFDLDKLQGGIVVRTAEQGESLALLDGQTVELNAETLVIADHSGAVAMAGIMGGDPTAVGEGTTNIFLEAAFFTPDLLAGKARGYGLHTDSSHRFERGVDFTLQRQAMERATALLLEIVGGEAGPIIEAVDEAQLPARPDVTLRAERIGKLLGFELPAAEVERILGGLGLGVTATDGGWTCSVPSWRFDIAIEADLLEELARVYGYNNLPITRIRAGLSMPAQPESELSPRFLRRHLAARGYREAITYSFVEPALQQVFDPELTPVALANPISADMAVMRTSLLPGLVSAVLRNTNRQQPRVRLFETGLRFIPGPDTALEGLQQVPTLALVATGQRLAESWASPSEAADFFDLKGDLESLLALGRRAGEFTFAAGRHPALHPGQTATIQLDGKGVGVIGALHPTVQRDLDLNAALYVCEIDLEAVLGGALPSFAELSRFPEVRRDLAVLVDKQVPATDLMASVRAAAGSHMTELRLFDVYEGKGVEPGKKSLALGLVFRDKTRTLAEEDVNQAVEQVVASLQTDYSAELRS</sequence>
<dbReference type="EMBL" id="VRZA01000001">
    <property type="protein sequence ID" value="TXS96203.1"/>
    <property type="molecule type" value="Genomic_DNA"/>
</dbReference>
<keyword evidence="21" id="KW-1185">Reference proteome</keyword>
<dbReference type="InterPro" id="IPR005121">
    <property type="entry name" value="Fdx_antiC-bd"/>
</dbReference>
<dbReference type="NCBIfam" id="TIGR00472">
    <property type="entry name" value="pheT_bact"/>
    <property type="match status" value="1"/>
</dbReference>
<dbReference type="FunFam" id="3.50.40.10:FF:000001">
    <property type="entry name" value="Phenylalanine--tRNA ligase beta subunit"/>
    <property type="match status" value="1"/>
</dbReference>
<dbReference type="Pfam" id="PF03147">
    <property type="entry name" value="FDX-ACB"/>
    <property type="match status" value="1"/>
</dbReference>
<dbReference type="SUPFAM" id="SSF56037">
    <property type="entry name" value="PheT/TilS domain"/>
    <property type="match status" value="1"/>
</dbReference>
<feature type="binding site" evidence="15">
    <location>
        <position position="459"/>
    </location>
    <ligand>
        <name>Mg(2+)</name>
        <dbReference type="ChEBI" id="CHEBI:18420"/>
        <note>shared with alpha subunit</note>
    </ligand>
</feature>
<comment type="similarity">
    <text evidence="2 15">Belongs to the phenylalanyl-tRNA synthetase beta subunit family. Type 1 subfamily.</text>
</comment>
<evidence type="ECO:0000256" key="8">
    <source>
        <dbReference type="ARBA" id="ARBA00022741"/>
    </source>
</evidence>
<evidence type="ECO:0000256" key="7">
    <source>
        <dbReference type="ARBA" id="ARBA00022723"/>
    </source>
</evidence>
<dbReference type="InterPro" id="IPR041616">
    <property type="entry name" value="PheRS_beta_core"/>
</dbReference>
<evidence type="ECO:0000256" key="14">
    <source>
        <dbReference type="ARBA" id="ARBA00049255"/>
    </source>
</evidence>
<evidence type="ECO:0000256" key="13">
    <source>
        <dbReference type="ARBA" id="ARBA00023146"/>
    </source>
</evidence>
<reference evidence="20 21" key="1">
    <citation type="submission" date="2019-08" db="EMBL/GenBank/DDBJ databases">
        <title>Parahaliea maris sp. nov., isolated from the surface seawater.</title>
        <authorList>
            <person name="Liu Y."/>
        </authorList>
    </citation>
    <scope>NUCLEOTIDE SEQUENCE [LARGE SCALE GENOMIC DNA]</scope>
    <source>
        <strain evidence="20 21">HSLHS9</strain>
    </source>
</reference>
<dbReference type="SMART" id="SM00874">
    <property type="entry name" value="B5"/>
    <property type="match status" value="1"/>
</dbReference>
<dbReference type="SUPFAM" id="SSF54991">
    <property type="entry name" value="Anticodon-binding domain of PheRS"/>
    <property type="match status" value="1"/>
</dbReference>
<dbReference type="InterPro" id="IPR004532">
    <property type="entry name" value="Phe-tRNA-ligase_IIc_bsu_bact"/>
</dbReference>
<evidence type="ECO:0000259" key="18">
    <source>
        <dbReference type="PROSITE" id="PS51447"/>
    </source>
</evidence>
<dbReference type="Pfam" id="PF03483">
    <property type="entry name" value="B3_4"/>
    <property type="match status" value="1"/>
</dbReference>
<dbReference type="NCBIfam" id="NF045760">
    <property type="entry name" value="YtpR"/>
    <property type="match status" value="1"/>
</dbReference>
<evidence type="ECO:0000256" key="15">
    <source>
        <dbReference type="HAMAP-Rule" id="MF_00283"/>
    </source>
</evidence>
<keyword evidence="6 15" id="KW-0436">Ligase</keyword>
<evidence type="ECO:0000256" key="2">
    <source>
        <dbReference type="ARBA" id="ARBA00008653"/>
    </source>
</evidence>
<evidence type="ECO:0000256" key="4">
    <source>
        <dbReference type="ARBA" id="ARBA00022490"/>
    </source>
</evidence>
<dbReference type="PANTHER" id="PTHR10947:SF0">
    <property type="entry name" value="PHENYLALANINE--TRNA LIGASE BETA SUBUNIT"/>
    <property type="match status" value="1"/>
</dbReference>
<dbReference type="Pfam" id="PF17759">
    <property type="entry name" value="tRNA_synthFbeta"/>
    <property type="match status" value="1"/>
</dbReference>
<dbReference type="InterPro" id="IPR002547">
    <property type="entry name" value="tRNA-bd_dom"/>
</dbReference>
<dbReference type="FunFam" id="2.40.50.140:FF:000045">
    <property type="entry name" value="Phenylalanine--tRNA ligase beta subunit"/>
    <property type="match status" value="1"/>
</dbReference>
<dbReference type="CDD" id="cd00769">
    <property type="entry name" value="PheRS_beta_core"/>
    <property type="match status" value="1"/>
</dbReference>
<keyword evidence="13 15" id="KW-0030">Aminoacyl-tRNA synthetase</keyword>
<gene>
    <name evidence="15 20" type="primary">pheT</name>
    <name evidence="20" type="ORF">FV139_01480</name>
</gene>
<dbReference type="SMART" id="SM00873">
    <property type="entry name" value="B3_4"/>
    <property type="match status" value="1"/>
</dbReference>
<dbReference type="Gene3D" id="3.30.930.10">
    <property type="entry name" value="Bira Bifunctional Protein, Domain 2"/>
    <property type="match status" value="1"/>
</dbReference>
<dbReference type="Gene3D" id="3.50.40.10">
    <property type="entry name" value="Phenylalanyl-trna Synthetase, Chain B, domain 3"/>
    <property type="match status" value="1"/>
</dbReference>
<keyword evidence="4 15" id="KW-0963">Cytoplasm</keyword>
<dbReference type="GO" id="GO:0004826">
    <property type="term" value="F:phenylalanine-tRNA ligase activity"/>
    <property type="evidence" value="ECO:0007669"/>
    <property type="project" value="UniProtKB-UniRule"/>
</dbReference>
<dbReference type="FunFam" id="3.30.930.10:FF:000022">
    <property type="entry name" value="Phenylalanine--tRNA ligase beta subunit"/>
    <property type="match status" value="1"/>
</dbReference>
<keyword evidence="8 15" id="KW-0547">Nucleotide-binding</keyword>
<evidence type="ECO:0000256" key="6">
    <source>
        <dbReference type="ARBA" id="ARBA00022598"/>
    </source>
</evidence>
<dbReference type="Gene3D" id="3.30.56.10">
    <property type="match status" value="2"/>
</dbReference>
<dbReference type="PROSITE" id="PS50886">
    <property type="entry name" value="TRBD"/>
    <property type="match status" value="1"/>
</dbReference>
<evidence type="ECO:0000256" key="1">
    <source>
        <dbReference type="ARBA" id="ARBA00004496"/>
    </source>
</evidence>
<name>A0A5C9A5L6_9GAMM</name>
<proteinExistence type="inferred from homology"/>
<feature type="binding site" evidence="15">
    <location>
        <position position="462"/>
    </location>
    <ligand>
        <name>Mg(2+)</name>
        <dbReference type="ChEBI" id="CHEBI:18420"/>
        <note>shared with alpha subunit</note>
    </ligand>
</feature>
<feature type="binding site" evidence="15">
    <location>
        <position position="453"/>
    </location>
    <ligand>
        <name>Mg(2+)</name>
        <dbReference type="ChEBI" id="CHEBI:18420"/>
        <note>shared with alpha subunit</note>
    </ligand>
</feature>
<dbReference type="AlphaFoldDB" id="A0A5C9A5L6"/>
<dbReference type="FunFam" id="3.30.56.10:FF:000002">
    <property type="entry name" value="Phenylalanine--tRNA ligase beta subunit"/>
    <property type="match status" value="1"/>
</dbReference>
<comment type="caution">
    <text evidence="20">The sequence shown here is derived from an EMBL/GenBank/DDBJ whole genome shotgun (WGS) entry which is preliminary data.</text>
</comment>
<dbReference type="HAMAP" id="MF_00283">
    <property type="entry name" value="Phe_tRNA_synth_beta1"/>
    <property type="match status" value="1"/>
</dbReference>
<dbReference type="Pfam" id="PF03484">
    <property type="entry name" value="B5"/>
    <property type="match status" value="1"/>
</dbReference>
<dbReference type="InterPro" id="IPR045864">
    <property type="entry name" value="aa-tRNA-synth_II/BPL/LPL"/>
</dbReference>
<dbReference type="InterPro" id="IPR045060">
    <property type="entry name" value="Phe-tRNA-ligase_IIc_bsu"/>
</dbReference>
<dbReference type="Proteomes" id="UP000321039">
    <property type="component" value="Unassembled WGS sequence"/>
</dbReference>
<accession>A0A5C9A5L6</accession>
<keyword evidence="9 15" id="KW-0067">ATP-binding</keyword>
<keyword evidence="10 15" id="KW-0460">Magnesium</keyword>
<keyword evidence="7 15" id="KW-0479">Metal-binding</keyword>
<keyword evidence="11 16" id="KW-0694">RNA-binding</keyword>
<dbReference type="InterPro" id="IPR005146">
    <property type="entry name" value="B3/B4_tRNA-bd"/>
</dbReference>
<comment type="cofactor">
    <cofactor evidence="15">
        <name>Mg(2+)</name>
        <dbReference type="ChEBI" id="CHEBI:18420"/>
    </cofactor>
    <text evidence="15">Binds 2 magnesium ions per tetramer.</text>
</comment>
<protein>
    <recommendedName>
        <fullName evidence="15">Phenylalanine--tRNA ligase beta subunit</fullName>
        <ecNumber evidence="15">6.1.1.20</ecNumber>
    </recommendedName>
    <alternativeName>
        <fullName evidence="15">Phenylalanyl-tRNA synthetase beta subunit</fullName>
        <shortName evidence="15">PheRS</shortName>
    </alternativeName>
</protein>
<dbReference type="Gene3D" id="3.30.70.380">
    <property type="entry name" value="Ferrodoxin-fold anticodon-binding domain"/>
    <property type="match status" value="1"/>
</dbReference>
<dbReference type="GO" id="GO:0005524">
    <property type="term" value="F:ATP binding"/>
    <property type="evidence" value="ECO:0007669"/>
    <property type="project" value="UniProtKB-UniRule"/>
</dbReference>
<organism evidence="20 21">
    <name type="scientific">Parahaliea maris</name>
    <dbReference type="NCBI Taxonomy" id="2716870"/>
    <lineage>
        <taxon>Bacteria</taxon>
        <taxon>Pseudomonadati</taxon>
        <taxon>Pseudomonadota</taxon>
        <taxon>Gammaproteobacteria</taxon>
        <taxon>Cellvibrionales</taxon>
        <taxon>Halieaceae</taxon>
        <taxon>Parahaliea</taxon>
    </lineage>
</organism>
<evidence type="ECO:0000259" key="17">
    <source>
        <dbReference type="PROSITE" id="PS50886"/>
    </source>
</evidence>
<dbReference type="PROSITE" id="PS51483">
    <property type="entry name" value="B5"/>
    <property type="match status" value="1"/>
</dbReference>
<dbReference type="SUPFAM" id="SSF50249">
    <property type="entry name" value="Nucleic acid-binding proteins"/>
    <property type="match status" value="1"/>
</dbReference>
<dbReference type="Pfam" id="PF01588">
    <property type="entry name" value="tRNA_bind"/>
    <property type="match status" value="1"/>
</dbReference>
<dbReference type="InterPro" id="IPR033714">
    <property type="entry name" value="tRNA_bind_bactPheRS"/>
</dbReference>
<dbReference type="GO" id="GO:0009328">
    <property type="term" value="C:phenylalanine-tRNA ligase complex"/>
    <property type="evidence" value="ECO:0007669"/>
    <property type="project" value="TreeGrafter"/>
</dbReference>
<evidence type="ECO:0000256" key="9">
    <source>
        <dbReference type="ARBA" id="ARBA00022840"/>
    </source>
</evidence>
<dbReference type="InterPro" id="IPR036690">
    <property type="entry name" value="Fdx_antiC-bd_sf"/>
</dbReference>
<dbReference type="InterPro" id="IPR005147">
    <property type="entry name" value="tRNA_synthase_B5-dom"/>
</dbReference>
<feature type="domain" description="FDX-ACB" evidence="18">
    <location>
        <begin position="701"/>
        <end position="794"/>
    </location>
</feature>
<dbReference type="EC" id="6.1.1.20" evidence="15"/>
<dbReference type="InterPro" id="IPR020825">
    <property type="entry name" value="Phe-tRNA_synthase-like_B3/B4"/>
</dbReference>
<keyword evidence="5 16" id="KW-0820">tRNA-binding</keyword>
<evidence type="ECO:0000259" key="19">
    <source>
        <dbReference type="PROSITE" id="PS51483"/>
    </source>
</evidence>
<dbReference type="SMART" id="SM00896">
    <property type="entry name" value="FDX-ACB"/>
    <property type="match status" value="1"/>
</dbReference>
<comment type="subcellular location">
    <subcellularLocation>
        <location evidence="1 15">Cytoplasm</location>
    </subcellularLocation>
</comment>
<evidence type="ECO:0000256" key="5">
    <source>
        <dbReference type="ARBA" id="ARBA00022555"/>
    </source>
</evidence>
<dbReference type="PANTHER" id="PTHR10947">
    <property type="entry name" value="PHENYLALANYL-TRNA SYNTHETASE BETA CHAIN AND LEUCINE-RICH REPEAT-CONTAINING PROTEIN 47"/>
    <property type="match status" value="1"/>
</dbReference>
<keyword evidence="12 15" id="KW-0648">Protein biosynthesis</keyword>
<evidence type="ECO:0000256" key="16">
    <source>
        <dbReference type="PROSITE-ProRule" id="PRU00209"/>
    </source>
</evidence>
<dbReference type="CDD" id="cd02796">
    <property type="entry name" value="tRNA_bind_bactPheRS"/>
    <property type="match status" value="1"/>
</dbReference>
<dbReference type="FunFam" id="3.30.70.380:FF:000001">
    <property type="entry name" value="Phenylalanine--tRNA ligase beta subunit"/>
    <property type="match status" value="1"/>
</dbReference>
<dbReference type="SUPFAM" id="SSF55681">
    <property type="entry name" value="Class II aaRS and biotin synthetases"/>
    <property type="match status" value="1"/>
</dbReference>
<dbReference type="RefSeq" id="WP_148066472.1">
    <property type="nucleotide sequence ID" value="NZ_VRZA01000001.1"/>
</dbReference>
<dbReference type="InterPro" id="IPR012340">
    <property type="entry name" value="NA-bd_OB-fold"/>
</dbReference>
<evidence type="ECO:0000256" key="11">
    <source>
        <dbReference type="ARBA" id="ARBA00022884"/>
    </source>
</evidence>
<dbReference type="SUPFAM" id="SSF46955">
    <property type="entry name" value="Putative DNA-binding domain"/>
    <property type="match status" value="1"/>
</dbReference>
<comment type="catalytic activity">
    <reaction evidence="14 15">
        <text>tRNA(Phe) + L-phenylalanine + ATP = L-phenylalanyl-tRNA(Phe) + AMP + diphosphate + H(+)</text>
        <dbReference type="Rhea" id="RHEA:19413"/>
        <dbReference type="Rhea" id="RHEA-COMP:9668"/>
        <dbReference type="Rhea" id="RHEA-COMP:9699"/>
        <dbReference type="ChEBI" id="CHEBI:15378"/>
        <dbReference type="ChEBI" id="CHEBI:30616"/>
        <dbReference type="ChEBI" id="CHEBI:33019"/>
        <dbReference type="ChEBI" id="CHEBI:58095"/>
        <dbReference type="ChEBI" id="CHEBI:78442"/>
        <dbReference type="ChEBI" id="CHEBI:78531"/>
        <dbReference type="ChEBI" id="CHEBI:456215"/>
        <dbReference type="EC" id="6.1.1.20"/>
    </reaction>
</comment>
<comment type="subunit">
    <text evidence="3 15">Tetramer of two alpha and two beta subunits.</text>
</comment>
<feature type="domain" description="B5" evidence="19">
    <location>
        <begin position="400"/>
        <end position="475"/>
    </location>
</feature>
<dbReference type="GO" id="GO:0006432">
    <property type="term" value="P:phenylalanyl-tRNA aminoacylation"/>
    <property type="evidence" value="ECO:0007669"/>
    <property type="project" value="UniProtKB-UniRule"/>
</dbReference>
<feature type="binding site" evidence="15">
    <location>
        <position position="463"/>
    </location>
    <ligand>
        <name>Mg(2+)</name>
        <dbReference type="ChEBI" id="CHEBI:18420"/>
        <note>shared with alpha subunit</note>
    </ligand>
</feature>
<evidence type="ECO:0000256" key="10">
    <source>
        <dbReference type="ARBA" id="ARBA00022842"/>
    </source>
</evidence>
<dbReference type="Gene3D" id="2.40.50.140">
    <property type="entry name" value="Nucleic acid-binding proteins"/>
    <property type="match status" value="1"/>
</dbReference>
<evidence type="ECO:0000313" key="21">
    <source>
        <dbReference type="Proteomes" id="UP000321039"/>
    </source>
</evidence>
<evidence type="ECO:0000256" key="12">
    <source>
        <dbReference type="ARBA" id="ARBA00022917"/>
    </source>
</evidence>
<dbReference type="PROSITE" id="PS51447">
    <property type="entry name" value="FDX_ACB"/>
    <property type="match status" value="1"/>
</dbReference>
<dbReference type="InterPro" id="IPR009061">
    <property type="entry name" value="DNA-bd_dom_put_sf"/>
</dbReference>
<evidence type="ECO:0000313" key="20">
    <source>
        <dbReference type="EMBL" id="TXS96203.1"/>
    </source>
</evidence>
<feature type="domain" description="TRNA-binding" evidence="17">
    <location>
        <begin position="39"/>
        <end position="147"/>
    </location>
</feature>
<dbReference type="GO" id="GO:0000287">
    <property type="term" value="F:magnesium ion binding"/>
    <property type="evidence" value="ECO:0007669"/>
    <property type="project" value="UniProtKB-UniRule"/>
</dbReference>
<dbReference type="GO" id="GO:0000049">
    <property type="term" value="F:tRNA binding"/>
    <property type="evidence" value="ECO:0007669"/>
    <property type="project" value="UniProtKB-UniRule"/>
</dbReference>